<evidence type="ECO:0000256" key="3">
    <source>
        <dbReference type="ARBA" id="ARBA00022448"/>
    </source>
</evidence>
<dbReference type="AlphaFoldDB" id="A0A6G8QF12"/>
<keyword evidence="6 10" id="KW-1133">Transmembrane helix</keyword>
<dbReference type="Proteomes" id="UP000501452">
    <property type="component" value="Chromosome"/>
</dbReference>
<dbReference type="KEGG" id="rub:GBA63_05505"/>
<keyword evidence="7" id="KW-0406">Ion transport</keyword>
<dbReference type="GO" id="GO:1902600">
    <property type="term" value="P:proton transmembrane transport"/>
    <property type="evidence" value="ECO:0007669"/>
    <property type="project" value="InterPro"/>
</dbReference>
<feature type="transmembrane region" description="Helical" evidence="10">
    <location>
        <begin position="181"/>
        <end position="200"/>
    </location>
</feature>
<evidence type="ECO:0000256" key="7">
    <source>
        <dbReference type="ARBA" id="ARBA00023065"/>
    </source>
</evidence>
<evidence type="ECO:0000313" key="12">
    <source>
        <dbReference type="EMBL" id="QIN85042.1"/>
    </source>
</evidence>
<evidence type="ECO:0000256" key="2">
    <source>
        <dbReference type="ARBA" id="ARBA00005551"/>
    </source>
</evidence>
<evidence type="ECO:0000256" key="9">
    <source>
        <dbReference type="SAM" id="MobiDB-lite"/>
    </source>
</evidence>
<evidence type="ECO:0000313" key="13">
    <source>
        <dbReference type="Proteomes" id="UP000501452"/>
    </source>
</evidence>
<keyword evidence="4" id="KW-0050">Antiport</keyword>
<evidence type="ECO:0000256" key="5">
    <source>
        <dbReference type="ARBA" id="ARBA00022692"/>
    </source>
</evidence>
<feature type="transmembrane region" description="Helical" evidence="10">
    <location>
        <begin position="367"/>
        <end position="388"/>
    </location>
</feature>
<dbReference type="PANTHER" id="PTHR43562">
    <property type="entry name" value="NAPA-TYPE SODIUM/HYDROGEN ANTIPORTER"/>
    <property type="match status" value="1"/>
</dbReference>
<sequence>MPEITLTGVFIVAAIAFAVPLGLGLLPAVRVPSVVLEIGAGILVGPAVFGLVEVDLPLRVLALLGLAFLLLLAGLEIDIDHLRGPRLRSAAAGFVISLAVALGIGFGLYAAGLVEAPLLVAIILSATSLGIVIPVLTDAGRAGTTLGQLVIAASSIADFGAIILLSLFFSGDSSGVGSTLFLIGAFVALVVVTGVALGGVEHSRRLSSALRRLQDTSAQIRVRGAFLLLVGLVVVAQLFGLEVILGAFFAGAMLRLLDRDEMMTHAGFHTKLQAVGFGIFIPFFFVTSGIQLDVRALFSGGSALALVPVFLIALLLARGVPAILYRPMVGNRDSLAAGLLQATSLPFIVAATGIGMGLGIMSPAVGAAMVVAGLLSVVLFPLGALMLLRAGPKPAATRDTDQGRPAPIIRQERP</sequence>
<evidence type="ECO:0000256" key="4">
    <source>
        <dbReference type="ARBA" id="ARBA00022449"/>
    </source>
</evidence>
<dbReference type="GO" id="GO:0016020">
    <property type="term" value="C:membrane"/>
    <property type="evidence" value="ECO:0007669"/>
    <property type="project" value="UniProtKB-SubCell"/>
</dbReference>
<feature type="transmembrane region" description="Helical" evidence="10">
    <location>
        <begin position="220"/>
        <end position="237"/>
    </location>
</feature>
<dbReference type="Pfam" id="PF00999">
    <property type="entry name" value="Na_H_Exchanger"/>
    <property type="match status" value="1"/>
</dbReference>
<protein>
    <submittedName>
        <fullName evidence="12">Cation:proton antiporter</fullName>
    </submittedName>
</protein>
<name>A0A6G8QF12_9ACTN</name>
<dbReference type="EMBL" id="CP045119">
    <property type="protein sequence ID" value="QIN85042.1"/>
    <property type="molecule type" value="Genomic_DNA"/>
</dbReference>
<feature type="transmembrane region" description="Helical" evidence="10">
    <location>
        <begin position="58"/>
        <end position="77"/>
    </location>
</feature>
<feature type="transmembrane region" description="Helical" evidence="10">
    <location>
        <begin position="270"/>
        <end position="290"/>
    </location>
</feature>
<feature type="transmembrane region" description="Helical" evidence="10">
    <location>
        <begin position="338"/>
        <end position="361"/>
    </location>
</feature>
<proteinExistence type="inferred from homology"/>
<keyword evidence="3" id="KW-0813">Transport</keyword>
<feature type="transmembrane region" description="Helical" evidence="10">
    <location>
        <begin position="6"/>
        <end position="26"/>
    </location>
</feature>
<feature type="transmembrane region" description="Helical" evidence="10">
    <location>
        <begin position="33"/>
        <end position="52"/>
    </location>
</feature>
<feature type="transmembrane region" description="Helical" evidence="10">
    <location>
        <begin position="116"/>
        <end position="137"/>
    </location>
</feature>
<keyword evidence="13" id="KW-1185">Reference proteome</keyword>
<comment type="subcellular location">
    <subcellularLocation>
        <location evidence="1">Membrane</location>
        <topology evidence="1">Multi-pass membrane protein</topology>
    </subcellularLocation>
</comment>
<dbReference type="InterPro" id="IPR038770">
    <property type="entry name" value="Na+/solute_symporter_sf"/>
</dbReference>
<accession>A0A6G8QF12</accession>
<evidence type="ECO:0000259" key="11">
    <source>
        <dbReference type="Pfam" id="PF00999"/>
    </source>
</evidence>
<evidence type="ECO:0000256" key="1">
    <source>
        <dbReference type="ARBA" id="ARBA00004141"/>
    </source>
</evidence>
<dbReference type="GO" id="GO:0015297">
    <property type="term" value="F:antiporter activity"/>
    <property type="evidence" value="ECO:0007669"/>
    <property type="project" value="UniProtKB-KW"/>
</dbReference>
<dbReference type="InterPro" id="IPR006153">
    <property type="entry name" value="Cation/H_exchanger_TM"/>
</dbReference>
<gene>
    <name evidence="12" type="ORF">GBA63_05505</name>
</gene>
<keyword evidence="8 10" id="KW-0472">Membrane</keyword>
<organism evidence="12 13">
    <name type="scientific">Rubrobacter tropicus</name>
    <dbReference type="NCBI Taxonomy" id="2653851"/>
    <lineage>
        <taxon>Bacteria</taxon>
        <taxon>Bacillati</taxon>
        <taxon>Actinomycetota</taxon>
        <taxon>Rubrobacteria</taxon>
        <taxon>Rubrobacterales</taxon>
        <taxon>Rubrobacteraceae</taxon>
        <taxon>Rubrobacter</taxon>
    </lineage>
</organism>
<comment type="similarity">
    <text evidence="2">Belongs to the monovalent cation:proton antiporter 2 (CPA2) transporter (TC 2.A.37) family.</text>
</comment>
<dbReference type="PANTHER" id="PTHR43562:SF1">
    <property type="entry name" value="NA(+)_H(+) ANTIPORTER YJBQ-RELATED"/>
    <property type="match status" value="1"/>
</dbReference>
<feature type="transmembrane region" description="Helical" evidence="10">
    <location>
        <begin position="89"/>
        <end position="110"/>
    </location>
</feature>
<feature type="transmembrane region" description="Helical" evidence="10">
    <location>
        <begin position="296"/>
        <end position="317"/>
    </location>
</feature>
<feature type="region of interest" description="Disordered" evidence="9">
    <location>
        <begin position="394"/>
        <end position="414"/>
    </location>
</feature>
<evidence type="ECO:0000256" key="6">
    <source>
        <dbReference type="ARBA" id="ARBA00022989"/>
    </source>
</evidence>
<feature type="transmembrane region" description="Helical" evidence="10">
    <location>
        <begin position="149"/>
        <end position="169"/>
    </location>
</feature>
<reference evidence="12 13" key="1">
    <citation type="submission" date="2019-10" db="EMBL/GenBank/DDBJ databases">
        <title>Rubrobacter sp nov SCSIO 52090 isolated from a deep-sea sediment in the South China Sea.</title>
        <authorList>
            <person name="Chen R.W."/>
        </authorList>
    </citation>
    <scope>NUCLEOTIDE SEQUENCE [LARGE SCALE GENOMIC DNA]</scope>
    <source>
        <strain evidence="12 13">SCSIO 52909</strain>
    </source>
</reference>
<evidence type="ECO:0000256" key="10">
    <source>
        <dbReference type="SAM" id="Phobius"/>
    </source>
</evidence>
<keyword evidence="5 10" id="KW-0812">Transmembrane</keyword>
<dbReference type="Gene3D" id="1.20.1530.20">
    <property type="match status" value="1"/>
</dbReference>
<feature type="domain" description="Cation/H+ exchanger transmembrane" evidence="11">
    <location>
        <begin position="16"/>
        <end position="383"/>
    </location>
</feature>
<evidence type="ECO:0000256" key="8">
    <source>
        <dbReference type="ARBA" id="ARBA00023136"/>
    </source>
</evidence>